<organism evidence="3 4">
    <name type="scientific">Caenorhabditis japonica</name>
    <dbReference type="NCBI Taxonomy" id="281687"/>
    <lineage>
        <taxon>Eukaryota</taxon>
        <taxon>Metazoa</taxon>
        <taxon>Ecdysozoa</taxon>
        <taxon>Nematoda</taxon>
        <taxon>Chromadorea</taxon>
        <taxon>Rhabditida</taxon>
        <taxon>Rhabditina</taxon>
        <taxon>Rhabditomorpha</taxon>
        <taxon>Rhabditoidea</taxon>
        <taxon>Rhabditidae</taxon>
        <taxon>Peloderinae</taxon>
        <taxon>Caenorhabditis</taxon>
    </lineage>
</organism>
<feature type="chain" id="PRO_5035793176" evidence="2">
    <location>
        <begin position="20"/>
        <end position="100"/>
    </location>
</feature>
<reference evidence="4" key="1">
    <citation type="submission" date="2010-08" db="EMBL/GenBank/DDBJ databases">
        <authorList>
            <consortium name="Caenorhabditis japonica Sequencing Consortium"/>
            <person name="Wilson R.K."/>
        </authorList>
    </citation>
    <scope>NUCLEOTIDE SEQUENCE [LARGE SCALE GENOMIC DNA]</scope>
    <source>
        <strain evidence="4">DF5081</strain>
    </source>
</reference>
<protein>
    <submittedName>
        <fullName evidence="3">Uncharacterized protein</fullName>
    </submittedName>
</protein>
<keyword evidence="4" id="KW-1185">Reference proteome</keyword>
<feature type="signal peptide" evidence="2">
    <location>
        <begin position="1"/>
        <end position="19"/>
    </location>
</feature>
<name>A0A8R1DYJ4_CAEJA</name>
<feature type="region of interest" description="Disordered" evidence="1">
    <location>
        <begin position="30"/>
        <end position="74"/>
    </location>
</feature>
<dbReference type="AlphaFoldDB" id="A0A8R1DYJ4"/>
<sequence length="100" mass="9609">MVSKSILLFALALALTVTAAPVSEDDAASSSLAPVSSTLPSNSSSSPTPGAVTGSPSTSGAVTSGSVTGSSTDSTVYTTTDGANGISLLSVISLVLAFKL</sequence>
<evidence type="ECO:0000313" key="3">
    <source>
        <dbReference type="EnsemblMetazoa" id="CJA15412.1"/>
    </source>
</evidence>
<keyword evidence="2" id="KW-0732">Signal</keyword>
<dbReference type="EnsemblMetazoa" id="CJA15412.1">
    <property type="protein sequence ID" value="CJA15412.1"/>
    <property type="gene ID" value="WBGene00134616"/>
</dbReference>
<evidence type="ECO:0000256" key="2">
    <source>
        <dbReference type="SAM" id="SignalP"/>
    </source>
</evidence>
<dbReference type="Proteomes" id="UP000005237">
    <property type="component" value="Unassembled WGS sequence"/>
</dbReference>
<evidence type="ECO:0000313" key="4">
    <source>
        <dbReference type="Proteomes" id="UP000005237"/>
    </source>
</evidence>
<evidence type="ECO:0000256" key="1">
    <source>
        <dbReference type="SAM" id="MobiDB-lite"/>
    </source>
</evidence>
<reference evidence="3" key="2">
    <citation type="submission" date="2022-06" db="UniProtKB">
        <authorList>
            <consortium name="EnsemblMetazoa"/>
        </authorList>
    </citation>
    <scope>IDENTIFICATION</scope>
    <source>
        <strain evidence="3">DF5081</strain>
    </source>
</reference>
<accession>A0A8R1DYJ4</accession>
<proteinExistence type="predicted"/>
<feature type="compositionally biased region" description="Low complexity" evidence="1">
    <location>
        <begin position="34"/>
        <end position="74"/>
    </location>
</feature>